<reference evidence="1" key="1">
    <citation type="submission" date="2021-06" db="EMBL/GenBank/DDBJ databases">
        <authorList>
            <person name="Kallberg Y."/>
            <person name="Tangrot J."/>
            <person name="Rosling A."/>
        </authorList>
    </citation>
    <scope>NUCLEOTIDE SEQUENCE</scope>
    <source>
        <strain evidence="1">87-6 pot B 2015</strain>
    </source>
</reference>
<accession>A0A9N9DKV3</accession>
<organism evidence="1 2">
    <name type="scientific">Funneliformis mosseae</name>
    <name type="common">Endomycorrhizal fungus</name>
    <name type="synonym">Glomus mosseae</name>
    <dbReference type="NCBI Taxonomy" id="27381"/>
    <lineage>
        <taxon>Eukaryota</taxon>
        <taxon>Fungi</taxon>
        <taxon>Fungi incertae sedis</taxon>
        <taxon>Mucoromycota</taxon>
        <taxon>Glomeromycotina</taxon>
        <taxon>Glomeromycetes</taxon>
        <taxon>Glomerales</taxon>
        <taxon>Glomeraceae</taxon>
        <taxon>Funneliformis</taxon>
    </lineage>
</organism>
<proteinExistence type="predicted"/>
<name>A0A9N9DKV3_FUNMO</name>
<feature type="non-terminal residue" evidence="1">
    <location>
        <position position="40"/>
    </location>
</feature>
<comment type="caution">
    <text evidence="1">The sequence shown here is derived from an EMBL/GenBank/DDBJ whole genome shotgun (WGS) entry which is preliminary data.</text>
</comment>
<dbReference type="AlphaFoldDB" id="A0A9N9DKV3"/>
<dbReference type="EMBL" id="CAJVPP010003866">
    <property type="protein sequence ID" value="CAG8639008.1"/>
    <property type="molecule type" value="Genomic_DNA"/>
</dbReference>
<evidence type="ECO:0000313" key="1">
    <source>
        <dbReference type="EMBL" id="CAG8639008.1"/>
    </source>
</evidence>
<dbReference type="Proteomes" id="UP000789375">
    <property type="component" value="Unassembled WGS sequence"/>
</dbReference>
<protein>
    <submittedName>
        <fullName evidence="1">680_t:CDS:1</fullName>
    </submittedName>
</protein>
<evidence type="ECO:0000313" key="2">
    <source>
        <dbReference type="Proteomes" id="UP000789375"/>
    </source>
</evidence>
<gene>
    <name evidence="1" type="ORF">FMOSSE_LOCUS10887</name>
</gene>
<sequence>STLGLIPKPELGIQFGSGETCTRLLMIESEGITANVPREQ</sequence>
<keyword evidence="2" id="KW-1185">Reference proteome</keyword>